<proteinExistence type="predicted"/>
<dbReference type="RefSeq" id="WP_346336675.1">
    <property type="nucleotide sequence ID" value="NZ_JBBYXI010000002.1"/>
</dbReference>
<accession>A0ABV0BI84</accession>
<organism evidence="1 2">
    <name type="scientific">Hohaiivirga grylli</name>
    <dbReference type="NCBI Taxonomy" id="3133970"/>
    <lineage>
        <taxon>Bacteria</taxon>
        <taxon>Pseudomonadati</taxon>
        <taxon>Pseudomonadota</taxon>
        <taxon>Alphaproteobacteria</taxon>
        <taxon>Hyphomicrobiales</taxon>
        <taxon>Methylobacteriaceae</taxon>
        <taxon>Hohaiivirga</taxon>
    </lineage>
</organism>
<keyword evidence="2" id="KW-1185">Reference proteome</keyword>
<comment type="caution">
    <text evidence="1">The sequence shown here is derived from an EMBL/GenBank/DDBJ whole genome shotgun (WGS) entry which is preliminary data.</text>
</comment>
<dbReference type="Proteomes" id="UP001418637">
    <property type="component" value="Unassembled WGS sequence"/>
</dbReference>
<gene>
    <name evidence="1" type="ORF">WJT86_06295</name>
</gene>
<evidence type="ECO:0000313" key="1">
    <source>
        <dbReference type="EMBL" id="MEN3930675.1"/>
    </source>
</evidence>
<dbReference type="EMBL" id="JBBYXI010000002">
    <property type="protein sequence ID" value="MEN3930675.1"/>
    <property type="molecule type" value="Genomic_DNA"/>
</dbReference>
<protein>
    <submittedName>
        <fullName evidence="1">Uncharacterized protein</fullName>
    </submittedName>
</protein>
<name>A0ABV0BI84_9HYPH</name>
<sequence length="248" mass="27529">MENIAKPLFLKNVFCAFQGNGLQADGNPLLKNSFAMTCWNNENGILLGHTSASEGIRFPEQCAADLKTDLPADSLLKDKNKCRFNLEFEMAGLLPTQSESKHGLKVPPVILTGQLIKLDAETDSKQSSLADFSHKLAEQDNILKTLFQPIKVNRIECLSKQTLILCTKQTPQDTVQIVAKQPDAQNSILEKCTQKRMNIDTVSPCRLNLTFTVRSLKKIAVTNSLVQPKVSLTNSFYIVADDVSIENY</sequence>
<reference evidence="1 2" key="1">
    <citation type="submission" date="2024-04" db="EMBL/GenBank/DDBJ databases">
        <title>A novel species isolated from cricket.</title>
        <authorList>
            <person name="Wang H.-C."/>
        </authorList>
    </citation>
    <scope>NUCLEOTIDE SEQUENCE [LARGE SCALE GENOMIC DNA]</scope>
    <source>
        <strain evidence="1 2">WL0021</strain>
    </source>
</reference>
<evidence type="ECO:0000313" key="2">
    <source>
        <dbReference type="Proteomes" id="UP001418637"/>
    </source>
</evidence>